<dbReference type="Proteomes" id="UP000199308">
    <property type="component" value="Unassembled WGS sequence"/>
</dbReference>
<dbReference type="EC" id="5.4.99.27" evidence="4"/>
<dbReference type="GO" id="GO:0160150">
    <property type="term" value="F:tRNA pseudouridine(13) synthase activity"/>
    <property type="evidence" value="ECO:0007669"/>
    <property type="project" value="UniProtKB-EC"/>
</dbReference>
<evidence type="ECO:0000256" key="4">
    <source>
        <dbReference type="HAMAP-Rule" id="MF_01082"/>
    </source>
</evidence>
<sequence length="346" mass="39173">MKDSWAFLHGKPTTQCQMRSSMADFQVDELLPFEPCGEGEHYLLHIEKTGANTVFVARQLAKFFDVKEKFVSYAGLKDRFAVTTQWFGVHVPGKQTYDFDGLQIEGVKLLQAKRHNKKLKTGALLGNKFTLVLRNVSDANLLAQRWEKISKTGVPNYFGEQRFGIEGNNIAQAKAMFDGKRIKDKKKRSIYLSAARSLIFNDVVSKRIAQSHFEQPILGDVFMLSGTQSIFAAEKIDDDIIDRFNRYDIDITAPLWGKGELASFGQAAEIEQMVADAHQDFCDGLKKFGLKQERRRIRLMPEQTNIAIAGDDVTLTFFLPAGCFATTILRELTQYEDLTQRAQHDG</sequence>
<dbReference type="AlphaFoldDB" id="A0A1H9ZE02"/>
<dbReference type="PANTHER" id="PTHR47811:SF1">
    <property type="entry name" value="TRNA PSEUDOURIDINE SYNTHASE D"/>
    <property type="match status" value="1"/>
</dbReference>
<dbReference type="InterPro" id="IPR042214">
    <property type="entry name" value="TruD_catalytic"/>
</dbReference>
<dbReference type="SUPFAM" id="SSF55120">
    <property type="entry name" value="Pseudouridine synthase"/>
    <property type="match status" value="1"/>
</dbReference>
<dbReference type="InterPro" id="IPR001656">
    <property type="entry name" value="PsdUridine_synth_TruD"/>
</dbReference>
<dbReference type="PROSITE" id="PS50984">
    <property type="entry name" value="TRUD"/>
    <property type="match status" value="1"/>
</dbReference>
<evidence type="ECO:0000256" key="3">
    <source>
        <dbReference type="ARBA" id="ARBA00023235"/>
    </source>
</evidence>
<dbReference type="InterPro" id="IPR043165">
    <property type="entry name" value="TruD_insert_sf"/>
</dbReference>
<gene>
    <name evidence="4" type="primary">truD</name>
    <name evidence="6" type="ORF">SAMN05660429_00413</name>
</gene>
<dbReference type="Pfam" id="PF01142">
    <property type="entry name" value="TruD"/>
    <property type="match status" value="2"/>
</dbReference>
<comment type="function">
    <text evidence="4">Responsible for synthesis of pseudouridine from uracil-13 in transfer RNAs.</text>
</comment>
<evidence type="ECO:0000256" key="2">
    <source>
        <dbReference type="ARBA" id="ARBA00022694"/>
    </source>
</evidence>
<evidence type="ECO:0000256" key="1">
    <source>
        <dbReference type="ARBA" id="ARBA00007953"/>
    </source>
</evidence>
<organism evidence="6 7">
    <name type="scientific">Thalassotalea agarivorans</name>
    <name type="common">Thalassomonas agarivorans</name>
    <dbReference type="NCBI Taxonomy" id="349064"/>
    <lineage>
        <taxon>Bacteria</taxon>
        <taxon>Pseudomonadati</taxon>
        <taxon>Pseudomonadota</taxon>
        <taxon>Gammaproteobacteria</taxon>
        <taxon>Alteromonadales</taxon>
        <taxon>Colwelliaceae</taxon>
        <taxon>Thalassotalea</taxon>
    </lineage>
</organism>
<dbReference type="InterPro" id="IPR020103">
    <property type="entry name" value="PsdUridine_synth_cat_dom_sf"/>
</dbReference>
<keyword evidence="2 4" id="KW-0819">tRNA processing</keyword>
<proteinExistence type="inferred from homology"/>
<dbReference type="CDD" id="cd02575">
    <property type="entry name" value="PseudoU_synth_EcTruD"/>
    <property type="match status" value="1"/>
</dbReference>
<dbReference type="Gene3D" id="3.30.2350.20">
    <property type="entry name" value="TruD, catalytic domain"/>
    <property type="match status" value="1"/>
</dbReference>
<evidence type="ECO:0000313" key="7">
    <source>
        <dbReference type="Proteomes" id="UP000199308"/>
    </source>
</evidence>
<feature type="active site" description="Nucleophile" evidence="4">
    <location>
        <position position="78"/>
    </location>
</feature>
<accession>A0A1H9ZE02</accession>
<keyword evidence="3 4" id="KW-0413">Isomerase</keyword>
<dbReference type="GO" id="GO:0003723">
    <property type="term" value="F:RNA binding"/>
    <property type="evidence" value="ECO:0007669"/>
    <property type="project" value="InterPro"/>
</dbReference>
<dbReference type="NCBIfam" id="TIGR00094">
    <property type="entry name" value="tRNA_TruD_broad"/>
    <property type="match status" value="1"/>
</dbReference>
<protein>
    <recommendedName>
        <fullName evidence="4">tRNA pseudouridine synthase D</fullName>
        <ecNumber evidence="4">5.4.99.27</ecNumber>
    </recommendedName>
    <alternativeName>
        <fullName evidence="4">tRNA pseudouridine(13) synthase</fullName>
    </alternativeName>
    <alternativeName>
        <fullName evidence="4">tRNA pseudouridylate synthase D</fullName>
    </alternativeName>
    <alternativeName>
        <fullName evidence="4">tRNA-uridine isomerase D</fullName>
    </alternativeName>
</protein>
<dbReference type="OrthoDB" id="1550679at2"/>
<dbReference type="PROSITE" id="PS01268">
    <property type="entry name" value="UPF0024"/>
    <property type="match status" value="1"/>
</dbReference>
<dbReference type="GO" id="GO:0031119">
    <property type="term" value="P:tRNA pseudouridine synthesis"/>
    <property type="evidence" value="ECO:0007669"/>
    <property type="project" value="UniProtKB-UniRule"/>
</dbReference>
<dbReference type="HAMAP" id="MF_01082">
    <property type="entry name" value="TruD"/>
    <property type="match status" value="1"/>
</dbReference>
<comment type="similarity">
    <text evidence="1 4">Belongs to the pseudouridine synthase TruD family.</text>
</comment>
<evidence type="ECO:0000259" key="5">
    <source>
        <dbReference type="PROSITE" id="PS50984"/>
    </source>
</evidence>
<dbReference type="EMBL" id="FOHK01000002">
    <property type="protein sequence ID" value="SES79812.1"/>
    <property type="molecule type" value="Genomic_DNA"/>
</dbReference>
<dbReference type="GO" id="GO:0005829">
    <property type="term" value="C:cytosol"/>
    <property type="evidence" value="ECO:0007669"/>
    <property type="project" value="TreeGrafter"/>
</dbReference>
<dbReference type="STRING" id="349064.SAMN05660429_00413"/>
<reference evidence="6 7" key="1">
    <citation type="submission" date="2016-10" db="EMBL/GenBank/DDBJ databases">
        <authorList>
            <person name="de Groot N.N."/>
        </authorList>
    </citation>
    <scope>NUCLEOTIDE SEQUENCE [LARGE SCALE GENOMIC DNA]</scope>
    <source>
        <strain evidence="6 7">DSM 19706</strain>
    </source>
</reference>
<comment type="catalytic activity">
    <reaction evidence="4">
        <text>uridine(13) in tRNA = pseudouridine(13) in tRNA</text>
        <dbReference type="Rhea" id="RHEA:42540"/>
        <dbReference type="Rhea" id="RHEA-COMP:10105"/>
        <dbReference type="Rhea" id="RHEA-COMP:10106"/>
        <dbReference type="ChEBI" id="CHEBI:65314"/>
        <dbReference type="ChEBI" id="CHEBI:65315"/>
        <dbReference type="EC" id="5.4.99.27"/>
    </reaction>
</comment>
<dbReference type="PANTHER" id="PTHR47811">
    <property type="entry name" value="TRNA PSEUDOURIDINE SYNTHASE D"/>
    <property type="match status" value="1"/>
</dbReference>
<dbReference type="RefSeq" id="WP_093327286.1">
    <property type="nucleotide sequence ID" value="NZ_AP027363.1"/>
</dbReference>
<dbReference type="Gene3D" id="3.30.2340.10">
    <property type="entry name" value="TruD, insertion domain"/>
    <property type="match status" value="1"/>
</dbReference>
<dbReference type="InterPro" id="IPR020119">
    <property type="entry name" value="PsdUridine_synth_TruD_CS"/>
</dbReference>
<keyword evidence="7" id="KW-1185">Reference proteome</keyword>
<evidence type="ECO:0000313" key="6">
    <source>
        <dbReference type="EMBL" id="SES79812.1"/>
    </source>
</evidence>
<name>A0A1H9ZE02_THASX</name>
<feature type="domain" description="TRUD" evidence="5">
    <location>
        <begin position="153"/>
        <end position="300"/>
    </location>
</feature>
<dbReference type="InterPro" id="IPR011760">
    <property type="entry name" value="PsdUridine_synth_TruD_insert"/>
</dbReference>
<dbReference type="InterPro" id="IPR050170">
    <property type="entry name" value="TruD_pseudoU_synthase"/>
</dbReference>